<feature type="non-terminal residue" evidence="1">
    <location>
        <position position="1"/>
    </location>
</feature>
<name>A0A382JM65_9ZZZZ</name>
<reference evidence="1" key="1">
    <citation type="submission" date="2018-05" db="EMBL/GenBank/DDBJ databases">
        <authorList>
            <person name="Lanie J.A."/>
            <person name="Ng W.-L."/>
            <person name="Kazmierczak K.M."/>
            <person name="Andrzejewski T.M."/>
            <person name="Davidsen T.M."/>
            <person name="Wayne K.J."/>
            <person name="Tettelin H."/>
            <person name="Glass J.I."/>
            <person name="Rusch D."/>
            <person name="Podicherti R."/>
            <person name="Tsui H.-C.T."/>
            <person name="Winkler M.E."/>
        </authorList>
    </citation>
    <scope>NUCLEOTIDE SEQUENCE</scope>
</reference>
<dbReference type="EMBL" id="UINC01074760">
    <property type="protein sequence ID" value="SVC12273.1"/>
    <property type="molecule type" value="Genomic_DNA"/>
</dbReference>
<feature type="non-terminal residue" evidence="1">
    <location>
        <position position="22"/>
    </location>
</feature>
<organism evidence="1">
    <name type="scientific">marine metagenome</name>
    <dbReference type="NCBI Taxonomy" id="408172"/>
    <lineage>
        <taxon>unclassified sequences</taxon>
        <taxon>metagenomes</taxon>
        <taxon>ecological metagenomes</taxon>
    </lineage>
</organism>
<evidence type="ECO:0000313" key="1">
    <source>
        <dbReference type="EMBL" id="SVC12273.1"/>
    </source>
</evidence>
<accession>A0A382JM65</accession>
<protein>
    <submittedName>
        <fullName evidence="1">Uncharacterized protein</fullName>
    </submittedName>
</protein>
<gene>
    <name evidence="1" type="ORF">METZ01_LOCUS265127</name>
</gene>
<sequence length="22" mass="2593">MDQDLLLARSEDSRYSDKHISL</sequence>
<proteinExistence type="predicted"/>
<dbReference type="AlphaFoldDB" id="A0A382JM65"/>